<keyword evidence="3" id="KW-0479">Metal-binding</keyword>
<dbReference type="InterPro" id="IPR015813">
    <property type="entry name" value="Pyrv/PenolPyrv_kinase-like_dom"/>
</dbReference>
<dbReference type="Proteomes" id="UP001222770">
    <property type="component" value="Unassembled WGS sequence"/>
</dbReference>
<organism evidence="6 7">
    <name type="scientific">Novosphingobium cyanobacteriorum</name>
    <dbReference type="NCBI Taxonomy" id="3024215"/>
    <lineage>
        <taxon>Bacteria</taxon>
        <taxon>Pseudomonadati</taxon>
        <taxon>Pseudomonadota</taxon>
        <taxon>Alphaproteobacteria</taxon>
        <taxon>Sphingomonadales</taxon>
        <taxon>Sphingomonadaceae</taxon>
        <taxon>Novosphingobium</taxon>
    </lineage>
</organism>
<dbReference type="InterPro" id="IPR040442">
    <property type="entry name" value="Pyrv_kinase-like_dom_sf"/>
</dbReference>
<proteinExistence type="inferred from homology"/>
<accession>A0ABT6CGB7</accession>
<keyword evidence="6" id="KW-0456">Lyase</keyword>
<reference evidence="6 7" key="1">
    <citation type="submission" date="2023-03" db="EMBL/GenBank/DDBJ databases">
        <title>Novosphingobium cyanobacteriorum sp. nov., isolated from a eutrophic reservoir during the Microcystis bloom period.</title>
        <authorList>
            <person name="Kang M."/>
            <person name="Le V."/>
            <person name="Ko S.-R."/>
            <person name="Lee S.-A."/>
            <person name="Ahn C.-Y."/>
        </authorList>
    </citation>
    <scope>NUCLEOTIDE SEQUENCE [LARGE SCALE GENOMIC DNA]</scope>
    <source>
        <strain evidence="6 7">HBC54</strain>
    </source>
</reference>
<comment type="cofactor">
    <cofactor evidence="1">
        <name>Mg(2+)</name>
        <dbReference type="ChEBI" id="CHEBI:18420"/>
    </cofactor>
</comment>
<evidence type="ECO:0000313" key="7">
    <source>
        <dbReference type="Proteomes" id="UP001222770"/>
    </source>
</evidence>
<dbReference type="PIRSF" id="PIRSF015582">
    <property type="entry name" value="Cit_lyase_B"/>
    <property type="match status" value="1"/>
</dbReference>
<dbReference type="GO" id="GO:0016829">
    <property type="term" value="F:lyase activity"/>
    <property type="evidence" value="ECO:0007669"/>
    <property type="project" value="UniProtKB-KW"/>
</dbReference>
<dbReference type="PANTHER" id="PTHR32308:SF0">
    <property type="entry name" value="HPCH_HPAI ALDOLASE_CITRATE LYASE DOMAIN-CONTAINING PROTEIN"/>
    <property type="match status" value="1"/>
</dbReference>
<comment type="similarity">
    <text evidence="2">Belongs to the HpcH/HpaI aldolase family.</text>
</comment>
<dbReference type="PANTHER" id="PTHR32308">
    <property type="entry name" value="LYASE BETA SUBUNIT, PUTATIVE (AFU_ORTHOLOGUE AFUA_4G13030)-RELATED"/>
    <property type="match status" value="1"/>
</dbReference>
<dbReference type="Pfam" id="PF03328">
    <property type="entry name" value="HpcH_HpaI"/>
    <property type="match status" value="1"/>
</dbReference>
<evidence type="ECO:0000259" key="5">
    <source>
        <dbReference type="Pfam" id="PF03328"/>
    </source>
</evidence>
<gene>
    <name evidence="6" type="ORF">POM99_07125</name>
</gene>
<dbReference type="InterPro" id="IPR011206">
    <property type="entry name" value="Citrate_lyase_beta/mcl1/mcl2"/>
</dbReference>
<dbReference type="Gene3D" id="3.20.20.60">
    <property type="entry name" value="Phosphoenolpyruvate-binding domains"/>
    <property type="match status" value="1"/>
</dbReference>
<comment type="caution">
    <text evidence="6">The sequence shown here is derived from an EMBL/GenBank/DDBJ whole genome shotgun (WGS) entry which is preliminary data.</text>
</comment>
<evidence type="ECO:0000256" key="3">
    <source>
        <dbReference type="ARBA" id="ARBA00022723"/>
    </source>
</evidence>
<sequence length="302" mass="32799">MTRTHPRSWLFIPADSEKKLMKAPETGAHAIIVDLEDSVAFAAKAGARRTARDWLEAHKRQITTRKQARWVRINAVETGLWRDDLAAIMAGAPDGIMLPKAEGPEQIRLVAAEIYEHEQRNGLPNGHVRILPLVSETARAALTITSYVEASMPRLAGLTWGAEDLSAAIGASRKRDAAGQWTDTFRFIRAQTLLAAHARDVWAIDTLHADFRDEEGCRRAAEAARGDGFTGMLAIHPVQVPIINAAFAPTEAELAEAEAIVAAFAANPGAGTLQLDGRMIDQPHLKQARALLGIEAAPVRPL</sequence>
<dbReference type="InterPro" id="IPR005000">
    <property type="entry name" value="Aldolase/citrate-lyase_domain"/>
</dbReference>
<keyword evidence="7" id="KW-1185">Reference proteome</keyword>
<evidence type="ECO:0000256" key="2">
    <source>
        <dbReference type="ARBA" id="ARBA00005568"/>
    </source>
</evidence>
<dbReference type="SUPFAM" id="SSF51621">
    <property type="entry name" value="Phosphoenolpyruvate/pyruvate domain"/>
    <property type="match status" value="1"/>
</dbReference>
<evidence type="ECO:0000256" key="1">
    <source>
        <dbReference type="ARBA" id="ARBA00001946"/>
    </source>
</evidence>
<dbReference type="EMBL" id="JAROCY010000005">
    <property type="protein sequence ID" value="MDF8332966.1"/>
    <property type="molecule type" value="Genomic_DNA"/>
</dbReference>
<name>A0ABT6CGB7_9SPHN</name>
<keyword evidence="4" id="KW-0460">Magnesium</keyword>
<protein>
    <submittedName>
        <fullName evidence="6">CoA ester lyase</fullName>
    </submittedName>
</protein>
<dbReference type="RefSeq" id="WP_277276176.1">
    <property type="nucleotide sequence ID" value="NZ_JAROCY010000005.1"/>
</dbReference>
<evidence type="ECO:0000313" key="6">
    <source>
        <dbReference type="EMBL" id="MDF8332966.1"/>
    </source>
</evidence>
<feature type="domain" description="HpcH/HpaI aldolase/citrate lyase" evidence="5">
    <location>
        <begin position="7"/>
        <end position="237"/>
    </location>
</feature>
<evidence type="ECO:0000256" key="4">
    <source>
        <dbReference type="ARBA" id="ARBA00022842"/>
    </source>
</evidence>